<name>A0ABS5HSK8_9RHOB</name>
<proteinExistence type="predicted"/>
<reference evidence="1 2" key="1">
    <citation type="journal article" date="2021" name="Arch. Microbiol.">
        <title>Thalassobius aquimarinus sp. nov., isolated from the Sea of Japan seashore.</title>
        <authorList>
            <person name="Kurilenko V.V."/>
            <person name="Romanenko L.A."/>
            <person name="Chernysheva N.Y."/>
            <person name="Velansky P.V."/>
            <person name="Tekutyeva L.A."/>
            <person name="Isaeva M.P."/>
            <person name="Mikhailov V.V."/>
        </authorList>
    </citation>
    <scope>NUCLEOTIDE SEQUENCE [LARGE SCALE GENOMIC DNA]</scope>
    <source>
        <strain evidence="1 2">KMM 8518</strain>
    </source>
</reference>
<dbReference type="Proteomes" id="UP001195941">
    <property type="component" value="Unassembled WGS sequence"/>
</dbReference>
<gene>
    <name evidence="1" type="ORF">IT775_12515</name>
</gene>
<sequence length="73" mass="8130">MTCQFRIPGLFLDIECRCGHHQTVYERADGPSWIGGVTVGDVPRMRCSSCGRIGQVVDIRKGWQTTADWSSSN</sequence>
<accession>A0ABS5HSK8</accession>
<keyword evidence="2" id="KW-1185">Reference proteome</keyword>
<comment type="caution">
    <text evidence="1">The sequence shown here is derived from an EMBL/GenBank/DDBJ whole genome shotgun (WGS) entry which is preliminary data.</text>
</comment>
<dbReference type="RefSeq" id="WP_212701460.1">
    <property type="nucleotide sequence ID" value="NZ_JADMKU010000010.1"/>
</dbReference>
<dbReference type="EMBL" id="JADMKU010000010">
    <property type="protein sequence ID" value="MBR9651945.1"/>
    <property type="molecule type" value="Genomic_DNA"/>
</dbReference>
<evidence type="ECO:0000313" key="2">
    <source>
        <dbReference type="Proteomes" id="UP001195941"/>
    </source>
</evidence>
<evidence type="ECO:0008006" key="3">
    <source>
        <dbReference type="Google" id="ProtNLM"/>
    </source>
</evidence>
<protein>
    <recommendedName>
        <fullName evidence="3">Glutathione-dependent formaldehyde-activating enzyme</fullName>
    </recommendedName>
</protein>
<organism evidence="1 2">
    <name type="scientific">Thalassovita aquimarina</name>
    <dbReference type="NCBI Taxonomy" id="2785917"/>
    <lineage>
        <taxon>Bacteria</taxon>
        <taxon>Pseudomonadati</taxon>
        <taxon>Pseudomonadota</taxon>
        <taxon>Alphaproteobacteria</taxon>
        <taxon>Rhodobacterales</taxon>
        <taxon>Roseobacteraceae</taxon>
        <taxon>Thalassovita</taxon>
    </lineage>
</organism>
<evidence type="ECO:0000313" key="1">
    <source>
        <dbReference type="EMBL" id="MBR9651945.1"/>
    </source>
</evidence>